<organism evidence="1">
    <name type="scientific">Arion vulgaris</name>
    <dbReference type="NCBI Taxonomy" id="1028688"/>
    <lineage>
        <taxon>Eukaryota</taxon>
        <taxon>Metazoa</taxon>
        <taxon>Spiralia</taxon>
        <taxon>Lophotrochozoa</taxon>
        <taxon>Mollusca</taxon>
        <taxon>Gastropoda</taxon>
        <taxon>Heterobranchia</taxon>
        <taxon>Euthyneura</taxon>
        <taxon>Panpulmonata</taxon>
        <taxon>Eupulmonata</taxon>
        <taxon>Stylommatophora</taxon>
        <taxon>Helicina</taxon>
        <taxon>Arionoidea</taxon>
        <taxon>Arionidae</taxon>
        <taxon>Arion</taxon>
    </lineage>
</organism>
<protein>
    <submittedName>
        <fullName evidence="1">Uncharacterized protein</fullName>
    </submittedName>
</protein>
<reference evidence="1" key="1">
    <citation type="submission" date="2014-12" db="EMBL/GenBank/DDBJ databases">
        <title>Insight into the proteome of Arion vulgaris.</title>
        <authorList>
            <person name="Aradska J."/>
            <person name="Bulat T."/>
            <person name="Smidak R."/>
            <person name="Sarate P."/>
            <person name="Gangsoo J."/>
            <person name="Sialana F."/>
            <person name="Bilban M."/>
            <person name="Lubec G."/>
        </authorList>
    </citation>
    <scope>NUCLEOTIDE SEQUENCE</scope>
    <source>
        <tissue evidence="1">Skin</tissue>
    </source>
</reference>
<proteinExistence type="predicted"/>
<accession>A0A0B7AG64</accession>
<dbReference type="EMBL" id="HACG01032918">
    <property type="protein sequence ID" value="CEK79783.1"/>
    <property type="molecule type" value="Transcribed_RNA"/>
</dbReference>
<evidence type="ECO:0000313" key="1">
    <source>
        <dbReference type="EMBL" id="CEK79783.1"/>
    </source>
</evidence>
<sequence length="54" mass="6291">MCLCSNRQHHCRDCLEIRRIDPCSQAGIDKMQSLLSLDTVHHSDKHDLMSDKLR</sequence>
<gene>
    <name evidence="1" type="primary">ORF117448</name>
</gene>
<dbReference type="AlphaFoldDB" id="A0A0B7AG64"/>
<name>A0A0B7AG64_9EUPU</name>